<feature type="region of interest" description="Disordered" evidence="1">
    <location>
        <begin position="1"/>
        <end position="22"/>
    </location>
</feature>
<dbReference type="HOGENOM" id="CLU_1579510_0_0_1"/>
<gene>
    <name evidence="2" type="ORF">M422DRAFT_251610</name>
</gene>
<evidence type="ECO:0000313" key="2">
    <source>
        <dbReference type="EMBL" id="KIJ44976.1"/>
    </source>
</evidence>
<dbReference type="EMBL" id="KN837114">
    <property type="protein sequence ID" value="KIJ44976.1"/>
    <property type="molecule type" value="Genomic_DNA"/>
</dbReference>
<evidence type="ECO:0000313" key="3">
    <source>
        <dbReference type="Proteomes" id="UP000054279"/>
    </source>
</evidence>
<feature type="compositionally biased region" description="Basic and acidic residues" evidence="1">
    <location>
        <begin position="12"/>
        <end position="22"/>
    </location>
</feature>
<keyword evidence="3" id="KW-1185">Reference proteome</keyword>
<evidence type="ECO:0000256" key="1">
    <source>
        <dbReference type="SAM" id="MobiDB-lite"/>
    </source>
</evidence>
<accession>A0A0C9W1Z7</accession>
<name>A0A0C9W1Z7_SPHS4</name>
<dbReference type="Proteomes" id="UP000054279">
    <property type="component" value="Unassembled WGS sequence"/>
</dbReference>
<dbReference type="OrthoDB" id="3365698at2759"/>
<feature type="compositionally biased region" description="Polar residues" evidence="1">
    <location>
        <begin position="1"/>
        <end position="11"/>
    </location>
</feature>
<dbReference type="AlphaFoldDB" id="A0A0C9W1Z7"/>
<evidence type="ECO:0008006" key="4">
    <source>
        <dbReference type="Google" id="ProtNLM"/>
    </source>
</evidence>
<organism evidence="2 3">
    <name type="scientific">Sphaerobolus stellatus (strain SS14)</name>
    <dbReference type="NCBI Taxonomy" id="990650"/>
    <lineage>
        <taxon>Eukaryota</taxon>
        <taxon>Fungi</taxon>
        <taxon>Dikarya</taxon>
        <taxon>Basidiomycota</taxon>
        <taxon>Agaricomycotina</taxon>
        <taxon>Agaricomycetes</taxon>
        <taxon>Phallomycetidae</taxon>
        <taxon>Geastrales</taxon>
        <taxon>Sphaerobolaceae</taxon>
        <taxon>Sphaerobolus</taxon>
    </lineage>
</organism>
<proteinExistence type="predicted"/>
<protein>
    <recommendedName>
        <fullName evidence="4">F-box domain-containing protein</fullName>
    </recommendedName>
</protein>
<sequence length="176" mass="20701">MPPTTPSTHSFEQLKNDRESRPSGEIRLLKEELDLFRELASRRQHAIDRCQDQFFSLQQQYKMLLKNVDKLQLGYPHTATLLAPIRRIPDKILRVILRDIYPRLKTARTVDQLEPSAIRSLWKKQSQLLDVCRCWTRIICVVSSLWSNIIIAPWFPHPLAMRCSEKCSSYRAKIPF</sequence>
<reference evidence="2 3" key="1">
    <citation type="submission" date="2014-06" db="EMBL/GenBank/DDBJ databases">
        <title>Evolutionary Origins and Diversification of the Mycorrhizal Mutualists.</title>
        <authorList>
            <consortium name="DOE Joint Genome Institute"/>
            <consortium name="Mycorrhizal Genomics Consortium"/>
            <person name="Kohler A."/>
            <person name="Kuo A."/>
            <person name="Nagy L.G."/>
            <person name="Floudas D."/>
            <person name="Copeland A."/>
            <person name="Barry K.W."/>
            <person name="Cichocki N."/>
            <person name="Veneault-Fourrey C."/>
            <person name="LaButti K."/>
            <person name="Lindquist E.A."/>
            <person name="Lipzen A."/>
            <person name="Lundell T."/>
            <person name="Morin E."/>
            <person name="Murat C."/>
            <person name="Riley R."/>
            <person name="Ohm R."/>
            <person name="Sun H."/>
            <person name="Tunlid A."/>
            <person name="Henrissat B."/>
            <person name="Grigoriev I.V."/>
            <person name="Hibbett D.S."/>
            <person name="Martin F."/>
        </authorList>
    </citation>
    <scope>NUCLEOTIDE SEQUENCE [LARGE SCALE GENOMIC DNA]</scope>
    <source>
        <strain evidence="2 3">SS14</strain>
    </source>
</reference>